<dbReference type="SMART" id="SM00219">
    <property type="entry name" value="TyrKc"/>
    <property type="match status" value="1"/>
</dbReference>
<protein>
    <recommendedName>
        <fullName evidence="2">receptor protein-tyrosine kinase</fullName>
        <ecNumber evidence="2">2.7.10.1</ecNumber>
    </recommendedName>
</protein>
<evidence type="ECO:0000256" key="10">
    <source>
        <dbReference type="ARBA" id="ARBA00022840"/>
    </source>
</evidence>
<evidence type="ECO:0000256" key="12">
    <source>
        <dbReference type="ARBA" id="ARBA00023136"/>
    </source>
</evidence>
<evidence type="ECO:0000256" key="14">
    <source>
        <dbReference type="ARBA" id="ARBA00023157"/>
    </source>
</evidence>
<dbReference type="PRINTS" id="PR00018">
    <property type="entry name" value="KRINGLE"/>
</dbReference>
<evidence type="ECO:0000259" key="24">
    <source>
        <dbReference type="PROSITE" id="PS50038"/>
    </source>
</evidence>
<dbReference type="InterPro" id="IPR003961">
    <property type="entry name" value="FN3_dom"/>
</dbReference>
<dbReference type="CDD" id="cd00192">
    <property type="entry name" value="PTKc"/>
    <property type="match status" value="1"/>
</dbReference>
<dbReference type="InterPro" id="IPR013783">
    <property type="entry name" value="Ig-like_fold"/>
</dbReference>
<keyword evidence="5" id="KW-0808">Transferase</keyword>
<evidence type="ECO:0000256" key="11">
    <source>
        <dbReference type="ARBA" id="ARBA00022989"/>
    </source>
</evidence>
<gene>
    <name evidence="28" type="ORF">PMEA_00034115</name>
</gene>
<evidence type="ECO:0000256" key="3">
    <source>
        <dbReference type="ARBA" id="ARBA00022553"/>
    </source>
</evidence>
<dbReference type="Gene3D" id="2.40.20.10">
    <property type="entry name" value="Plasminogen Kringle 4"/>
    <property type="match status" value="2"/>
</dbReference>
<evidence type="ECO:0000256" key="8">
    <source>
        <dbReference type="ARBA" id="ARBA00022741"/>
    </source>
</evidence>
<dbReference type="SUPFAM" id="SSF57440">
    <property type="entry name" value="Kringle-like"/>
    <property type="match status" value="2"/>
</dbReference>
<evidence type="ECO:0000256" key="18">
    <source>
        <dbReference type="PROSITE-ProRule" id="PRU00121"/>
    </source>
</evidence>
<keyword evidence="29" id="KW-1185">Reference proteome</keyword>
<keyword evidence="16" id="KW-0325">Glycoprotein</keyword>
<keyword evidence="12 21" id="KW-0472">Membrane</keyword>
<dbReference type="GO" id="GO:0005524">
    <property type="term" value="F:ATP binding"/>
    <property type="evidence" value="ECO:0007669"/>
    <property type="project" value="UniProtKB-UniRule"/>
</dbReference>
<dbReference type="EMBL" id="CALNXJ010000083">
    <property type="protein sequence ID" value="CAH3162255.1"/>
    <property type="molecule type" value="Genomic_DNA"/>
</dbReference>
<dbReference type="Gene3D" id="1.10.2000.10">
    <property type="entry name" value="Frizzled cysteine-rich domain"/>
    <property type="match status" value="1"/>
</dbReference>
<dbReference type="InterPro" id="IPR016186">
    <property type="entry name" value="C-type_lectin-like/link_sf"/>
</dbReference>
<dbReference type="FunFam" id="1.10.510.10:FF:000554">
    <property type="entry name" value="Predicted protein"/>
    <property type="match status" value="1"/>
</dbReference>
<feature type="domain" description="C-type lectin" evidence="25">
    <location>
        <begin position="36"/>
        <end position="152"/>
    </location>
</feature>
<feature type="domain" description="Protein kinase" evidence="23">
    <location>
        <begin position="559"/>
        <end position="831"/>
    </location>
</feature>
<dbReference type="SUPFAM" id="SSF56112">
    <property type="entry name" value="Protein kinase-like (PK-like)"/>
    <property type="match status" value="1"/>
</dbReference>
<dbReference type="InterPro" id="IPR011009">
    <property type="entry name" value="Kinase-like_dom_sf"/>
</dbReference>
<comment type="caution">
    <text evidence="28">The sequence shown here is derived from an EMBL/GenBank/DDBJ whole genome shotgun (WGS) entry which is preliminary data.</text>
</comment>
<dbReference type="PROSITE" id="PS00109">
    <property type="entry name" value="PROTEIN_KINASE_TYR"/>
    <property type="match status" value="1"/>
</dbReference>
<keyword evidence="9" id="KW-0418">Kinase</keyword>
<dbReference type="PROSITE" id="PS50011">
    <property type="entry name" value="PROTEIN_KINASE_DOM"/>
    <property type="match status" value="1"/>
</dbReference>
<feature type="domain" description="Fibronectin type-III" evidence="27">
    <location>
        <begin position="407"/>
        <end position="500"/>
    </location>
</feature>
<dbReference type="SMART" id="SM00034">
    <property type="entry name" value="CLECT"/>
    <property type="match status" value="1"/>
</dbReference>
<keyword evidence="14" id="KW-1015">Disulfide bond</keyword>
<dbReference type="AlphaFoldDB" id="A0AAU9Y0J3"/>
<dbReference type="PROSITE" id="PS50853">
    <property type="entry name" value="FN3"/>
    <property type="match status" value="1"/>
</dbReference>
<evidence type="ECO:0000256" key="19">
    <source>
        <dbReference type="PROSITE-ProRule" id="PRU10141"/>
    </source>
</evidence>
<dbReference type="InterPro" id="IPR001304">
    <property type="entry name" value="C-type_lectin-like"/>
</dbReference>
<dbReference type="InterPro" id="IPR020067">
    <property type="entry name" value="Frizzled_dom"/>
</dbReference>
<evidence type="ECO:0000256" key="16">
    <source>
        <dbReference type="ARBA" id="ARBA00023180"/>
    </source>
</evidence>
<dbReference type="InterPro" id="IPR013806">
    <property type="entry name" value="Kringle-like"/>
</dbReference>
<evidence type="ECO:0000256" key="21">
    <source>
        <dbReference type="SAM" id="Phobius"/>
    </source>
</evidence>
<evidence type="ECO:0000259" key="27">
    <source>
        <dbReference type="PROSITE" id="PS50853"/>
    </source>
</evidence>
<evidence type="ECO:0000256" key="9">
    <source>
        <dbReference type="ARBA" id="ARBA00022777"/>
    </source>
</evidence>
<dbReference type="Proteomes" id="UP001159428">
    <property type="component" value="Unassembled WGS sequence"/>
</dbReference>
<evidence type="ECO:0000256" key="4">
    <source>
        <dbReference type="ARBA" id="ARBA00022572"/>
    </source>
</evidence>
<accession>A0AAU9Y0J3</accession>
<comment type="catalytic activity">
    <reaction evidence="17">
        <text>L-tyrosyl-[protein] + ATP = O-phospho-L-tyrosyl-[protein] + ADP + H(+)</text>
        <dbReference type="Rhea" id="RHEA:10596"/>
        <dbReference type="Rhea" id="RHEA-COMP:10136"/>
        <dbReference type="Rhea" id="RHEA-COMP:20101"/>
        <dbReference type="ChEBI" id="CHEBI:15378"/>
        <dbReference type="ChEBI" id="CHEBI:30616"/>
        <dbReference type="ChEBI" id="CHEBI:46858"/>
        <dbReference type="ChEBI" id="CHEBI:61978"/>
        <dbReference type="ChEBI" id="CHEBI:456216"/>
        <dbReference type="EC" id="2.7.10.1"/>
    </reaction>
</comment>
<dbReference type="SUPFAM" id="SSF49265">
    <property type="entry name" value="Fibronectin type III"/>
    <property type="match status" value="1"/>
</dbReference>
<dbReference type="PANTHER" id="PTHR24416">
    <property type="entry name" value="TYROSINE-PROTEIN KINASE RECEPTOR"/>
    <property type="match status" value="1"/>
</dbReference>
<keyword evidence="7" id="KW-0677">Repeat</keyword>
<dbReference type="InterPro" id="IPR001245">
    <property type="entry name" value="Ser-Thr/Tyr_kinase_cat_dom"/>
</dbReference>
<dbReference type="Gene3D" id="1.10.510.10">
    <property type="entry name" value="Transferase(Phosphotransferase) domain 1"/>
    <property type="match status" value="1"/>
</dbReference>
<dbReference type="GO" id="GO:0007169">
    <property type="term" value="P:cell surface receptor protein tyrosine kinase signaling pathway"/>
    <property type="evidence" value="ECO:0007669"/>
    <property type="project" value="TreeGrafter"/>
</dbReference>
<dbReference type="InterPro" id="IPR000719">
    <property type="entry name" value="Prot_kinase_dom"/>
</dbReference>
<dbReference type="Pfam" id="PF00051">
    <property type="entry name" value="Kringle"/>
    <property type="match status" value="2"/>
</dbReference>
<dbReference type="InterPro" id="IPR017441">
    <property type="entry name" value="Protein_kinase_ATP_BS"/>
</dbReference>
<feature type="binding site" evidence="19">
    <location>
        <position position="591"/>
    </location>
    <ligand>
        <name>ATP</name>
        <dbReference type="ChEBI" id="CHEBI:30616"/>
    </ligand>
</feature>
<keyword evidence="10 19" id="KW-0067">ATP-binding</keyword>
<dbReference type="CDD" id="cd00063">
    <property type="entry name" value="FN3"/>
    <property type="match status" value="1"/>
</dbReference>
<dbReference type="Pfam" id="PF00041">
    <property type="entry name" value="fn3"/>
    <property type="match status" value="1"/>
</dbReference>
<dbReference type="Pfam" id="PF01392">
    <property type="entry name" value="Fz"/>
    <property type="match status" value="1"/>
</dbReference>
<keyword evidence="4 18" id="KW-0420">Kringle</keyword>
<name>A0AAU9Y0J3_9CNID</name>
<dbReference type="InterPro" id="IPR050122">
    <property type="entry name" value="RTK"/>
</dbReference>
<dbReference type="InterPro" id="IPR036116">
    <property type="entry name" value="FN3_sf"/>
</dbReference>
<dbReference type="SMART" id="SM00060">
    <property type="entry name" value="FN3"/>
    <property type="match status" value="1"/>
</dbReference>
<evidence type="ECO:0000256" key="22">
    <source>
        <dbReference type="SAM" id="SignalP"/>
    </source>
</evidence>
<dbReference type="InterPro" id="IPR020635">
    <property type="entry name" value="Tyr_kinase_cat_dom"/>
</dbReference>
<dbReference type="PROSITE" id="PS50041">
    <property type="entry name" value="C_TYPE_LECTIN_2"/>
    <property type="match status" value="1"/>
</dbReference>
<evidence type="ECO:0000259" key="23">
    <source>
        <dbReference type="PROSITE" id="PS50011"/>
    </source>
</evidence>
<keyword evidence="22" id="KW-0732">Signal</keyword>
<dbReference type="InterPro" id="IPR036790">
    <property type="entry name" value="Frizzled_dom_sf"/>
</dbReference>
<dbReference type="Gene3D" id="3.30.200.20">
    <property type="entry name" value="Phosphorylase Kinase, domain 1"/>
    <property type="match status" value="1"/>
</dbReference>
<keyword evidence="6 21" id="KW-0812">Transmembrane</keyword>
<organism evidence="28 29">
    <name type="scientific">Pocillopora meandrina</name>
    <dbReference type="NCBI Taxonomy" id="46732"/>
    <lineage>
        <taxon>Eukaryota</taxon>
        <taxon>Metazoa</taxon>
        <taxon>Cnidaria</taxon>
        <taxon>Anthozoa</taxon>
        <taxon>Hexacorallia</taxon>
        <taxon>Scleractinia</taxon>
        <taxon>Astrocoeniina</taxon>
        <taxon>Pocilloporidae</taxon>
        <taxon>Pocillopora</taxon>
    </lineage>
</organism>
<dbReference type="InterPro" id="IPR000001">
    <property type="entry name" value="Kringle"/>
</dbReference>
<feature type="domain" description="Kringle" evidence="26">
    <location>
        <begin position="327"/>
        <end position="407"/>
    </location>
</feature>
<keyword evidence="8 19" id="KW-0547">Nucleotide-binding</keyword>
<dbReference type="PROSITE" id="PS50038">
    <property type="entry name" value="FZ"/>
    <property type="match status" value="1"/>
</dbReference>
<evidence type="ECO:0000256" key="2">
    <source>
        <dbReference type="ARBA" id="ARBA00011902"/>
    </source>
</evidence>
<dbReference type="PRINTS" id="PR00109">
    <property type="entry name" value="TYRKINASE"/>
</dbReference>
<dbReference type="Gene3D" id="3.10.100.10">
    <property type="entry name" value="Mannose-Binding Protein A, subunit A"/>
    <property type="match status" value="1"/>
</dbReference>
<dbReference type="PROSITE" id="PS50070">
    <property type="entry name" value="KRINGLE_2"/>
    <property type="match status" value="2"/>
</dbReference>
<evidence type="ECO:0000259" key="26">
    <source>
        <dbReference type="PROSITE" id="PS50070"/>
    </source>
</evidence>
<dbReference type="GO" id="GO:0043235">
    <property type="term" value="C:receptor complex"/>
    <property type="evidence" value="ECO:0007669"/>
    <property type="project" value="TreeGrafter"/>
</dbReference>
<dbReference type="EC" id="2.7.10.1" evidence="2"/>
<feature type="domain" description="FZ" evidence="24">
    <location>
        <begin position="179"/>
        <end position="315"/>
    </location>
</feature>
<evidence type="ECO:0000256" key="17">
    <source>
        <dbReference type="ARBA" id="ARBA00051243"/>
    </source>
</evidence>
<evidence type="ECO:0000256" key="5">
    <source>
        <dbReference type="ARBA" id="ARBA00022679"/>
    </source>
</evidence>
<dbReference type="Pfam" id="PF07714">
    <property type="entry name" value="PK_Tyr_Ser-Thr"/>
    <property type="match status" value="1"/>
</dbReference>
<feature type="domain" description="Kringle" evidence="26">
    <location>
        <begin position="1046"/>
        <end position="1116"/>
    </location>
</feature>
<evidence type="ECO:0000256" key="20">
    <source>
        <dbReference type="SAM" id="Coils"/>
    </source>
</evidence>
<dbReference type="PROSITE" id="PS00107">
    <property type="entry name" value="PROTEIN_KINASE_ATP"/>
    <property type="match status" value="1"/>
</dbReference>
<dbReference type="SUPFAM" id="SSF56436">
    <property type="entry name" value="C-type lectin-like"/>
    <property type="match status" value="1"/>
</dbReference>
<evidence type="ECO:0000256" key="1">
    <source>
        <dbReference type="ARBA" id="ARBA00004479"/>
    </source>
</evidence>
<feature type="chain" id="PRO_5043695512" description="receptor protein-tyrosine kinase" evidence="22">
    <location>
        <begin position="26"/>
        <end position="1116"/>
    </location>
</feature>
<dbReference type="InterPro" id="IPR008266">
    <property type="entry name" value="Tyr_kinase_AS"/>
</dbReference>
<evidence type="ECO:0000256" key="15">
    <source>
        <dbReference type="ARBA" id="ARBA00023170"/>
    </source>
</evidence>
<dbReference type="InterPro" id="IPR038178">
    <property type="entry name" value="Kringle_sf"/>
</dbReference>
<dbReference type="GO" id="GO:0005886">
    <property type="term" value="C:plasma membrane"/>
    <property type="evidence" value="ECO:0007669"/>
    <property type="project" value="TreeGrafter"/>
</dbReference>
<reference evidence="28 29" key="1">
    <citation type="submission" date="2022-05" db="EMBL/GenBank/DDBJ databases">
        <authorList>
            <consortium name="Genoscope - CEA"/>
            <person name="William W."/>
        </authorList>
    </citation>
    <scope>NUCLEOTIDE SEQUENCE [LARGE SCALE GENOMIC DNA]</scope>
</reference>
<feature type="transmembrane region" description="Helical" evidence="21">
    <location>
        <begin position="502"/>
        <end position="526"/>
    </location>
</feature>
<keyword evidence="20" id="KW-0175">Coiled coil</keyword>
<dbReference type="PANTHER" id="PTHR24416:SF617">
    <property type="entry name" value="RET ONCOGENE, ISOFORM A"/>
    <property type="match status" value="1"/>
</dbReference>
<sequence length="1116" mass="126776">MTQGRVIVVLTFLSIILARCDFSDAKTLRTNHGKVNYTEADKECRSKDFRSHLAKIQTIEELQLAKNVSNNTNGIKYWMGLNICVSKLVMDTNGTWKWSDGKAAAGKLTDIVKNYNDTEALSMEPMIFCCVVTHDPFLECINCSEQHAFLCEDFQENNYTQVNSNASCIPAFPPVTASARNASCIFYEYKGEFCKDIITSLYVYGNQTTLDFGEVETETFKTYFKWFDISEKCQPIIKDLYCRYHFRPCDESLDKPTDRRICRSSCDYLMDDVCKKEADVLKMAVSSSPDFNPNMINCSFYQPANGGDAPECYEWPDIPGDNTNSIDCYFGVGLGYRGNVNVTRSGRTCQSWRSQCPHRHWRIPKDVAKSKNDSNLCRNPDSSAPDGPWCYTTDPNVRWEYCNVSRCPPRSKVKNVQTRYLILTWDEPVNASLHQIQSFTIERWTSRSENVSVAKTVPYPESKMIMNDLEPSTEYTLRLSSNNMYGRSDGVFLTQNTLPDRFIVNLMLIIVLPLGLAFIFIVIVCVKFGSNRNSRPNKVYDETEIFIRRNWEEIRRSDVILQDKLGEGAFGEVFKGVVCIKGNARACAVKKLKANTAEKEKEDLLNELQILVTIGEHPNIISLIGACTKSESILVIVSLAPNGCLLNELKKNRENLYYGDSITSVGFTRVDKLKIARDVACGMSHLSSKKCVHRDLAARNVLLGDRNVAMVSDFGLSRDVYESGEYETLSRGMLPVRWMALESLDFFTFNTKTDVWSFGVLLWEIESEGIMPYCELGGAMEIIEYLQSGQILAKPDGCPNEIYEIMKSCWDLDPMKRPSFVDLLASLEKELTKTKDNNSVRKTNLDQFMALNVFDAHLIPQNLETYLHQSGRGKGRTDLILRENESQIVSRQRSVGVCRFALKQIGIKESDLTFKMFCKLSNKIVKDNVVSTDLSILIYSRHIAPDFPNVDNTLSFYALTVVRSTPLYVKISQVRNDDEIQSSNLIYDSCTKKLCKFSAFTETLERHHLFDVVSQFTYQVCGDQSLSELKLHVCTAINSNIQFLLDCYYGVGFGYHGNVNVTRSGRMCQSWKSQCPQRHWRIPKDVVKSKNDSNLCHNPDSSAPDGPWCYTTDPNV</sequence>
<dbReference type="CDD" id="cd00108">
    <property type="entry name" value="KR"/>
    <property type="match status" value="2"/>
</dbReference>
<feature type="coiled-coil region" evidence="20">
    <location>
        <begin position="587"/>
        <end position="614"/>
    </location>
</feature>
<dbReference type="SMART" id="SM00130">
    <property type="entry name" value="KR"/>
    <property type="match status" value="2"/>
</dbReference>
<evidence type="ECO:0000256" key="7">
    <source>
        <dbReference type="ARBA" id="ARBA00022737"/>
    </source>
</evidence>
<comment type="caution">
    <text evidence="18">Lacks conserved residue(s) required for the propagation of feature annotation.</text>
</comment>
<feature type="signal peptide" evidence="22">
    <location>
        <begin position="1"/>
        <end position="25"/>
    </location>
</feature>
<keyword evidence="3" id="KW-0597">Phosphoprotein</keyword>
<evidence type="ECO:0000313" key="29">
    <source>
        <dbReference type="Proteomes" id="UP001159428"/>
    </source>
</evidence>
<dbReference type="InterPro" id="IPR016187">
    <property type="entry name" value="CTDL_fold"/>
</dbReference>
<dbReference type="Gene3D" id="2.60.40.10">
    <property type="entry name" value="Immunoglobulins"/>
    <property type="match status" value="1"/>
</dbReference>
<keyword evidence="13" id="KW-0829">Tyrosine-protein kinase</keyword>
<evidence type="ECO:0000313" key="28">
    <source>
        <dbReference type="EMBL" id="CAH3162255.1"/>
    </source>
</evidence>
<evidence type="ECO:0000256" key="13">
    <source>
        <dbReference type="ARBA" id="ARBA00023137"/>
    </source>
</evidence>
<proteinExistence type="predicted"/>
<evidence type="ECO:0000256" key="6">
    <source>
        <dbReference type="ARBA" id="ARBA00022692"/>
    </source>
</evidence>
<dbReference type="CDD" id="cd00037">
    <property type="entry name" value="CLECT"/>
    <property type="match status" value="1"/>
</dbReference>
<comment type="subcellular location">
    <subcellularLocation>
        <location evidence="1">Membrane</location>
        <topology evidence="1">Single-pass type I membrane protein</topology>
    </subcellularLocation>
</comment>
<keyword evidence="15" id="KW-0675">Receptor</keyword>
<evidence type="ECO:0000259" key="25">
    <source>
        <dbReference type="PROSITE" id="PS50041"/>
    </source>
</evidence>
<keyword evidence="11 21" id="KW-1133">Transmembrane helix</keyword>
<dbReference type="GO" id="GO:0004714">
    <property type="term" value="F:transmembrane receptor protein tyrosine kinase activity"/>
    <property type="evidence" value="ECO:0007669"/>
    <property type="project" value="UniProtKB-EC"/>
</dbReference>